<evidence type="ECO:0000256" key="5">
    <source>
        <dbReference type="ARBA" id="ARBA00022989"/>
    </source>
</evidence>
<evidence type="ECO:0000256" key="3">
    <source>
        <dbReference type="ARBA" id="ARBA00022475"/>
    </source>
</evidence>
<feature type="transmembrane region" description="Helical" evidence="7">
    <location>
        <begin position="163"/>
        <end position="188"/>
    </location>
</feature>
<dbReference type="Gene3D" id="1.20.1250.20">
    <property type="entry name" value="MFS general substrate transporter like domains"/>
    <property type="match status" value="2"/>
</dbReference>
<feature type="transmembrane region" description="Helical" evidence="7">
    <location>
        <begin position="438"/>
        <end position="464"/>
    </location>
</feature>
<evidence type="ECO:0000256" key="2">
    <source>
        <dbReference type="ARBA" id="ARBA00022448"/>
    </source>
</evidence>
<comment type="subcellular location">
    <subcellularLocation>
        <location evidence="1">Cell membrane</location>
        <topology evidence="1">Multi-pass membrane protein</topology>
    </subcellularLocation>
</comment>
<feature type="transmembrane region" description="Helical" evidence="7">
    <location>
        <begin position="200"/>
        <end position="219"/>
    </location>
</feature>
<feature type="transmembrane region" description="Helical" evidence="7">
    <location>
        <begin position="63"/>
        <end position="88"/>
    </location>
</feature>
<dbReference type="InterPro" id="IPR005828">
    <property type="entry name" value="MFS_sugar_transport-like"/>
</dbReference>
<dbReference type="PANTHER" id="PTHR43045">
    <property type="entry name" value="SHIKIMATE TRANSPORTER"/>
    <property type="match status" value="1"/>
</dbReference>
<dbReference type="Pfam" id="PF00083">
    <property type="entry name" value="Sugar_tr"/>
    <property type="match status" value="1"/>
</dbReference>
<dbReference type="GO" id="GO:0022857">
    <property type="term" value="F:transmembrane transporter activity"/>
    <property type="evidence" value="ECO:0007669"/>
    <property type="project" value="InterPro"/>
</dbReference>
<feature type="transmembrane region" description="Helical" evidence="7">
    <location>
        <begin position="289"/>
        <end position="310"/>
    </location>
</feature>
<comment type="caution">
    <text evidence="9">The sequence shown here is derived from an EMBL/GenBank/DDBJ whole genome shotgun (WGS) entry which is preliminary data.</text>
</comment>
<feature type="transmembrane region" description="Helical" evidence="7">
    <location>
        <begin position="319"/>
        <end position="338"/>
    </location>
</feature>
<dbReference type="OrthoDB" id="9783227at2"/>
<dbReference type="PANTHER" id="PTHR43045:SF7">
    <property type="entry name" value="MAJOR FACILITATOR SUPERFAMILY TRANSPORTER"/>
    <property type="match status" value="1"/>
</dbReference>
<gene>
    <name evidence="9" type="ORF">CHR90_02690</name>
</gene>
<sequence length="552" mass="59283">MISGDATGAPPRAPGKGRYNSFRIIGGASLGALFEWYDFYVYGALASVLGHVFFPPIDESFAFFASLAAFGAGFAVRPFGALVFGWLGDFIGRKYAFLLTILVMGSSTALVGLLPTYEQIGLAAPILLIILRLAQGLALGGEYGGAAIFVAEHAPANRRGLHTSWIQTTATLGFGLSLIVVLICRASLSPAEFLEWGWRLPFIASILLLGLSVYIRVRLHESPLFTELKARGQTSKQPITDSLLRWRNLRWMLLALFGATAGQAVIWYAGQFYVLFFLQSTLKVPHDTATLLVAAGLLLGTPFVVLFGYLSDLIGRKPIMIAGCLIAAVSLIPVFKGLTLATNPALVRASQAAPISVSGSDCSAMLWRSEATICDLVRAQLSRGGIPYEWETSPGQPLSVKIAGQGIPVDETLLGLTMALRTAGYPERADPAQINFPLAIGLLTVLMTFVAMVYGPIAAFLVELFPTRVRFTSLSLPYHLGNGWFGGMLPVIAFGMVLETGNIYAGLWYPIIVAAASAIIGFFFLNETYNRNLMRVTHPVGNALSPASSSDT</sequence>
<feature type="transmembrane region" description="Helical" evidence="7">
    <location>
        <begin position="251"/>
        <end position="269"/>
    </location>
</feature>
<evidence type="ECO:0000259" key="8">
    <source>
        <dbReference type="PROSITE" id="PS50850"/>
    </source>
</evidence>
<feature type="transmembrane region" description="Helical" evidence="7">
    <location>
        <begin position="476"/>
        <end position="497"/>
    </location>
</feature>
<evidence type="ECO:0000256" key="4">
    <source>
        <dbReference type="ARBA" id="ARBA00022692"/>
    </source>
</evidence>
<dbReference type="InterPro" id="IPR020846">
    <property type="entry name" value="MFS_dom"/>
</dbReference>
<keyword evidence="6 7" id="KW-0472">Membrane</keyword>
<proteinExistence type="predicted"/>
<reference evidence="9 10" key="1">
    <citation type="submission" date="2017-07" db="EMBL/GenBank/DDBJ databases">
        <title>Elstera cyanobacteriorum sp. nov., a novel bacterium isolated from cyanobacterial aggregates in a eutrophic lake.</title>
        <authorList>
            <person name="Cai H."/>
        </authorList>
    </citation>
    <scope>NUCLEOTIDE SEQUENCE [LARGE SCALE GENOMIC DNA]</scope>
    <source>
        <strain evidence="9 10">TH019</strain>
    </source>
</reference>
<dbReference type="AlphaFoldDB" id="A0A255XVT1"/>
<dbReference type="EMBL" id="NOXS01000024">
    <property type="protein sequence ID" value="OYQ21117.1"/>
    <property type="molecule type" value="Genomic_DNA"/>
</dbReference>
<evidence type="ECO:0000256" key="1">
    <source>
        <dbReference type="ARBA" id="ARBA00004651"/>
    </source>
</evidence>
<keyword evidence="5 7" id="KW-1133">Transmembrane helix</keyword>
<keyword evidence="10" id="KW-1185">Reference proteome</keyword>
<feature type="transmembrane region" description="Helical" evidence="7">
    <location>
        <begin position="503"/>
        <end position="525"/>
    </location>
</feature>
<evidence type="ECO:0000256" key="6">
    <source>
        <dbReference type="ARBA" id="ARBA00023136"/>
    </source>
</evidence>
<name>A0A255XVT1_9PROT</name>
<dbReference type="GO" id="GO:0005886">
    <property type="term" value="C:plasma membrane"/>
    <property type="evidence" value="ECO:0007669"/>
    <property type="project" value="UniProtKB-SubCell"/>
</dbReference>
<evidence type="ECO:0000313" key="10">
    <source>
        <dbReference type="Proteomes" id="UP000216361"/>
    </source>
</evidence>
<feature type="domain" description="Major facilitator superfamily (MFS) profile" evidence="8">
    <location>
        <begin position="24"/>
        <end position="529"/>
    </location>
</feature>
<keyword evidence="2" id="KW-0813">Transport</keyword>
<dbReference type="Proteomes" id="UP000216361">
    <property type="component" value="Unassembled WGS sequence"/>
</dbReference>
<protein>
    <submittedName>
        <fullName evidence="9">MFS transporter</fullName>
    </submittedName>
</protein>
<organism evidence="9 10">
    <name type="scientific">Elstera cyanobacteriorum</name>
    <dbReference type="NCBI Taxonomy" id="2022747"/>
    <lineage>
        <taxon>Bacteria</taxon>
        <taxon>Pseudomonadati</taxon>
        <taxon>Pseudomonadota</taxon>
        <taxon>Alphaproteobacteria</taxon>
        <taxon>Rhodospirillales</taxon>
        <taxon>Rhodospirillaceae</taxon>
        <taxon>Elstera</taxon>
    </lineage>
</organism>
<feature type="transmembrane region" description="Helical" evidence="7">
    <location>
        <begin position="126"/>
        <end position="151"/>
    </location>
</feature>
<dbReference type="PROSITE" id="PS50850">
    <property type="entry name" value="MFS"/>
    <property type="match status" value="1"/>
</dbReference>
<accession>A0A255XVT1</accession>
<keyword evidence="3" id="KW-1003">Cell membrane</keyword>
<evidence type="ECO:0000313" key="9">
    <source>
        <dbReference type="EMBL" id="OYQ21117.1"/>
    </source>
</evidence>
<dbReference type="RefSeq" id="WP_094407441.1">
    <property type="nucleotide sequence ID" value="NZ_BMJZ01000012.1"/>
</dbReference>
<dbReference type="SUPFAM" id="SSF103473">
    <property type="entry name" value="MFS general substrate transporter"/>
    <property type="match status" value="2"/>
</dbReference>
<dbReference type="InterPro" id="IPR036259">
    <property type="entry name" value="MFS_trans_sf"/>
</dbReference>
<keyword evidence="4 7" id="KW-0812">Transmembrane</keyword>
<evidence type="ECO:0000256" key="7">
    <source>
        <dbReference type="SAM" id="Phobius"/>
    </source>
</evidence>
<feature type="transmembrane region" description="Helical" evidence="7">
    <location>
        <begin position="95"/>
        <end position="114"/>
    </location>
</feature>